<dbReference type="PANTHER" id="PTHR21266">
    <property type="entry name" value="IRON-SULFUR DOMAIN CONTAINING PROTEIN"/>
    <property type="match status" value="1"/>
</dbReference>
<keyword evidence="8" id="KW-1185">Reference proteome</keyword>
<dbReference type="Gene3D" id="3.90.380.10">
    <property type="entry name" value="Naphthalene 1,2-dioxygenase Alpha Subunit, Chain A, domain 1"/>
    <property type="match status" value="1"/>
</dbReference>
<dbReference type="PANTHER" id="PTHR21266:SF60">
    <property type="entry name" value="3-KETOSTEROID-9-ALPHA-MONOOXYGENASE, OXYGENASE COMPONENT"/>
    <property type="match status" value="1"/>
</dbReference>
<keyword evidence="1" id="KW-0001">2Fe-2S</keyword>
<keyword evidence="5" id="KW-0411">Iron-sulfur</keyword>
<dbReference type="SUPFAM" id="SSF50022">
    <property type="entry name" value="ISP domain"/>
    <property type="match status" value="1"/>
</dbReference>
<dbReference type="SUPFAM" id="SSF55961">
    <property type="entry name" value="Bet v1-like"/>
    <property type="match status" value="1"/>
</dbReference>
<dbReference type="Gene3D" id="2.20.25.680">
    <property type="match status" value="1"/>
</dbReference>
<dbReference type="InterPro" id="IPR021028">
    <property type="entry name" value="Homotrim_ring_OHase_catalytic"/>
</dbReference>
<feature type="domain" description="Rieske" evidence="6">
    <location>
        <begin position="36"/>
        <end position="142"/>
    </location>
</feature>
<sequence>MSDEHDTPEGVNEEVVKMVGDWGGYVEAKLGFRNHWYPVRFSKELAEGEILTVTVLGEQMIMRRIDGKVYAIRDRCLHRGVPLSRKPDCYTKDTITCWYHGYTYRFQTGELVNILAAPDSRLIGKRKIQSFPVEEAQGLIFVFIGDMSPTPPLSQDVPPGFLDEDLMVLGKHRDVNSNWRLGAENGFDTLHIFIHKDTTLRHYRDFNFPIGHTALPGAITLVEDPEGPKGVEDDFSKHNPIWDGLIDGNVVIRGPRSNNVEGTSASVGTSIWLPGVLKVNSFPAPGLTQFEWYVPIDESRHIYVQTIGCKVETEEDRIDFAHNFETTWKPHGLDGFNGDDIWAREVTEPFYQDDYGWVDEMLCEPDSSILAWRRLASRANRGIQKRKDLR</sequence>
<name>C5BRU7_TERTT</name>
<dbReference type="Pfam" id="PF00355">
    <property type="entry name" value="Rieske"/>
    <property type="match status" value="1"/>
</dbReference>
<dbReference type="InterPro" id="IPR017941">
    <property type="entry name" value="Rieske_2Fe-2S"/>
</dbReference>
<reference evidence="7 8" key="1">
    <citation type="journal article" date="2009" name="PLoS ONE">
        <title>The complete genome of Teredinibacter turnerae T7901: an intracellular endosymbiont of marine wood-boring bivalves (shipworms).</title>
        <authorList>
            <person name="Yang J.C."/>
            <person name="Madupu R."/>
            <person name="Durkin A.S."/>
            <person name="Ekborg N.A."/>
            <person name="Pedamallu C.S."/>
            <person name="Hostetler J.B."/>
            <person name="Radune D."/>
            <person name="Toms B.S."/>
            <person name="Henrissat B."/>
            <person name="Coutinho P.M."/>
            <person name="Schwarz S."/>
            <person name="Field L."/>
            <person name="Trindade-Silva A.E."/>
            <person name="Soares C.A.G."/>
            <person name="Elshahawi S."/>
            <person name="Hanora A."/>
            <person name="Schmidt E.W."/>
            <person name="Haygood M.G."/>
            <person name="Posfai J."/>
            <person name="Benner J."/>
            <person name="Madinger C."/>
            <person name="Nove J."/>
            <person name="Anton B."/>
            <person name="Chaudhary K."/>
            <person name="Foster J."/>
            <person name="Holman A."/>
            <person name="Kumar S."/>
            <person name="Lessard P.A."/>
            <person name="Luyten Y.A."/>
            <person name="Slatko B."/>
            <person name="Wood N."/>
            <person name="Wu B."/>
            <person name="Teplitski M."/>
            <person name="Mougous J.D."/>
            <person name="Ward N."/>
            <person name="Eisen J.A."/>
            <person name="Badger J.H."/>
            <person name="Distel D.L."/>
        </authorList>
    </citation>
    <scope>NUCLEOTIDE SEQUENCE [LARGE SCALE GENOMIC DNA]</scope>
    <source>
        <strain evidence="8">ATCC 39867 / T7901</strain>
    </source>
</reference>
<keyword evidence="3" id="KW-0560">Oxidoreductase</keyword>
<keyword evidence="4" id="KW-0408">Iron</keyword>
<evidence type="ECO:0000256" key="3">
    <source>
        <dbReference type="ARBA" id="ARBA00023002"/>
    </source>
</evidence>
<organism evidence="7 8">
    <name type="scientific">Teredinibacter turnerae (strain ATCC 39867 / T7901)</name>
    <dbReference type="NCBI Taxonomy" id="377629"/>
    <lineage>
        <taxon>Bacteria</taxon>
        <taxon>Pseudomonadati</taxon>
        <taxon>Pseudomonadota</taxon>
        <taxon>Gammaproteobacteria</taxon>
        <taxon>Cellvibrionales</taxon>
        <taxon>Cellvibrionaceae</taxon>
        <taxon>Teredinibacter</taxon>
    </lineage>
</organism>
<dbReference type="PROSITE" id="PS51296">
    <property type="entry name" value="RIESKE"/>
    <property type="match status" value="1"/>
</dbReference>
<dbReference type="RefSeq" id="WP_015820292.1">
    <property type="nucleotide sequence ID" value="NC_012997.1"/>
</dbReference>
<dbReference type="EMBL" id="CP001614">
    <property type="protein sequence ID" value="ACR14176.1"/>
    <property type="molecule type" value="Genomic_DNA"/>
</dbReference>
<dbReference type="STRING" id="377629.TERTU_1259"/>
<dbReference type="GO" id="GO:0051213">
    <property type="term" value="F:dioxygenase activity"/>
    <property type="evidence" value="ECO:0007669"/>
    <property type="project" value="UniProtKB-KW"/>
</dbReference>
<evidence type="ECO:0000256" key="1">
    <source>
        <dbReference type="ARBA" id="ARBA00022714"/>
    </source>
</evidence>
<dbReference type="InterPro" id="IPR036922">
    <property type="entry name" value="Rieske_2Fe-2S_sf"/>
</dbReference>
<evidence type="ECO:0000259" key="6">
    <source>
        <dbReference type="PROSITE" id="PS51296"/>
    </source>
</evidence>
<dbReference type="InterPro" id="IPR050584">
    <property type="entry name" value="Cholesterol_7-desaturase"/>
</dbReference>
<dbReference type="Pfam" id="PF11723">
    <property type="entry name" value="Aromatic_hydrox"/>
    <property type="match status" value="1"/>
</dbReference>
<dbReference type="eggNOG" id="COG4638">
    <property type="taxonomic scope" value="Bacteria"/>
</dbReference>
<gene>
    <name evidence="7" type="ordered locus">TERTU_1259</name>
</gene>
<evidence type="ECO:0000256" key="4">
    <source>
        <dbReference type="ARBA" id="ARBA00023004"/>
    </source>
</evidence>
<accession>C5BRU7</accession>
<evidence type="ECO:0000313" key="7">
    <source>
        <dbReference type="EMBL" id="ACR14176.1"/>
    </source>
</evidence>
<dbReference type="Proteomes" id="UP000009080">
    <property type="component" value="Chromosome"/>
</dbReference>
<dbReference type="AlphaFoldDB" id="C5BRU7"/>
<evidence type="ECO:0000256" key="5">
    <source>
        <dbReference type="ARBA" id="ARBA00023014"/>
    </source>
</evidence>
<dbReference type="KEGG" id="ttu:TERTU_1259"/>
<protein>
    <submittedName>
        <fullName evidence="7">Carbazole dioxygenase-like protein</fullName>
    </submittedName>
</protein>
<dbReference type="HOGENOM" id="CLU_690536_0_0_6"/>
<dbReference type="GO" id="GO:0046872">
    <property type="term" value="F:metal ion binding"/>
    <property type="evidence" value="ECO:0007669"/>
    <property type="project" value="UniProtKB-KW"/>
</dbReference>
<dbReference type="OrthoDB" id="9769355at2"/>
<dbReference type="GO" id="GO:0051537">
    <property type="term" value="F:2 iron, 2 sulfur cluster binding"/>
    <property type="evidence" value="ECO:0007669"/>
    <property type="project" value="UniProtKB-KW"/>
</dbReference>
<evidence type="ECO:0000256" key="2">
    <source>
        <dbReference type="ARBA" id="ARBA00022723"/>
    </source>
</evidence>
<evidence type="ECO:0000313" key="8">
    <source>
        <dbReference type="Proteomes" id="UP000009080"/>
    </source>
</evidence>
<keyword evidence="2" id="KW-0479">Metal-binding</keyword>
<proteinExistence type="predicted"/>
<dbReference type="Gene3D" id="2.20.25.10">
    <property type="match status" value="1"/>
</dbReference>